<dbReference type="GO" id="GO:0005975">
    <property type="term" value="P:carbohydrate metabolic process"/>
    <property type="evidence" value="ECO:0007669"/>
    <property type="project" value="InterPro"/>
</dbReference>
<protein>
    <submittedName>
        <fullName evidence="4">Glucoamylase</fullName>
    </submittedName>
</protein>
<dbReference type="Pfam" id="PF00723">
    <property type="entry name" value="Glyco_hydro_15"/>
    <property type="match status" value="2"/>
</dbReference>
<name>A0A4R6S2L9_LABRH</name>
<evidence type="ECO:0000259" key="3">
    <source>
        <dbReference type="Pfam" id="PF09137"/>
    </source>
</evidence>
<dbReference type="RefSeq" id="WP_133853241.1">
    <property type="nucleotide sequence ID" value="NZ_SNXZ01000007.1"/>
</dbReference>
<evidence type="ECO:0000313" key="5">
    <source>
        <dbReference type="Proteomes" id="UP000295444"/>
    </source>
</evidence>
<dbReference type="GO" id="GO:0016757">
    <property type="term" value="F:glycosyltransferase activity"/>
    <property type="evidence" value="ECO:0007669"/>
    <property type="project" value="UniProtKB-ARBA"/>
</dbReference>
<dbReference type="InterPro" id="IPR008928">
    <property type="entry name" value="6-hairpin_glycosidase_sf"/>
</dbReference>
<comment type="caution">
    <text evidence="4">The sequence shown here is derived from an EMBL/GenBank/DDBJ whole genome shotgun (WGS) entry which is preliminary data.</text>
</comment>
<proteinExistence type="predicted"/>
<dbReference type="PANTHER" id="PTHR31616">
    <property type="entry name" value="TREHALASE"/>
    <property type="match status" value="1"/>
</dbReference>
<dbReference type="SUPFAM" id="SSF74650">
    <property type="entry name" value="Galactose mutarotase-like"/>
    <property type="match status" value="1"/>
</dbReference>
<dbReference type="GO" id="GO:0004553">
    <property type="term" value="F:hydrolase activity, hydrolyzing O-glycosyl compounds"/>
    <property type="evidence" value="ECO:0007669"/>
    <property type="project" value="UniProtKB-ARBA"/>
</dbReference>
<dbReference type="GO" id="GO:0030246">
    <property type="term" value="F:carbohydrate binding"/>
    <property type="evidence" value="ECO:0007669"/>
    <property type="project" value="InterPro"/>
</dbReference>
<dbReference type="Pfam" id="PF09137">
    <property type="entry name" value="Glucodextran_N"/>
    <property type="match status" value="1"/>
</dbReference>
<dbReference type="OrthoDB" id="9806081at2"/>
<dbReference type="InterPro" id="IPR011613">
    <property type="entry name" value="GH15-like"/>
</dbReference>
<dbReference type="AlphaFoldDB" id="A0A4R6S2L9"/>
<dbReference type="Gene3D" id="1.50.10.10">
    <property type="match status" value="1"/>
</dbReference>
<keyword evidence="5" id="KW-1185">Reference proteome</keyword>
<gene>
    <name evidence="4" type="ORF">EV186_107131</name>
</gene>
<organism evidence="4 5">
    <name type="scientific">Labedaea rhizosphaerae</name>
    <dbReference type="NCBI Taxonomy" id="598644"/>
    <lineage>
        <taxon>Bacteria</taxon>
        <taxon>Bacillati</taxon>
        <taxon>Actinomycetota</taxon>
        <taxon>Actinomycetes</taxon>
        <taxon>Pseudonocardiales</taxon>
        <taxon>Pseudonocardiaceae</taxon>
        <taxon>Labedaea</taxon>
    </lineage>
</organism>
<dbReference type="Gene3D" id="2.70.98.10">
    <property type="match status" value="1"/>
</dbReference>
<dbReference type="InterPro" id="IPR012341">
    <property type="entry name" value="6hp_glycosidase-like_sf"/>
</dbReference>
<feature type="region of interest" description="Disordered" evidence="1">
    <location>
        <begin position="584"/>
        <end position="604"/>
    </location>
</feature>
<dbReference type="InterPro" id="IPR015220">
    <property type="entry name" value="Glucodextranase_N"/>
</dbReference>
<feature type="domain" description="GH15-like" evidence="2">
    <location>
        <begin position="375"/>
        <end position="680"/>
    </location>
</feature>
<reference evidence="4 5" key="1">
    <citation type="submission" date="2019-03" db="EMBL/GenBank/DDBJ databases">
        <title>Genomic Encyclopedia of Type Strains, Phase IV (KMG-IV): sequencing the most valuable type-strain genomes for metagenomic binning, comparative biology and taxonomic classification.</title>
        <authorList>
            <person name="Goeker M."/>
        </authorList>
    </citation>
    <scope>NUCLEOTIDE SEQUENCE [LARGE SCALE GENOMIC DNA]</scope>
    <source>
        <strain evidence="4 5">DSM 45361</strain>
    </source>
</reference>
<dbReference type="EMBL" id="SNXZ01000007">
    <property type="protein sequence ID" value="TDP92896.1"/>
    <property type="molecule type" value="Genomic_DNA"/>
</dbReference>
<feature type="region of interest" description="Disordered" evidence="1">
    <location>
        <begin position="1"/>
        <end position="30"/>
    </location>
</feature>
<feature type="region of interest" description="Disordered" evidence="1">
    <location>
        <begin position="644"/>
        <end position="663"/>
    </location>
</feature>
<evidence type="ECO:0000313" key="4">
    <source>
        <dbReference type="EMBL" id="TDP92896.1"/>
    </source>
</evidence>
<feature type="domain" description="GH15-like" evidence="2">
    <location>
        <begin position="304"/>
        <end position="365"/>
    </location>
</feature>
<feature type="domain" description="Glucodextranase N-terminal" evidence="3">
    <location>
        <begin position="19"/>
        <end position="279"/>
    </location>
</feature>
<dbReference type="PANTHER" id="PTHR31616:SF0">
    <property type="entry name" value="GLUCAN 1,4-ALPHA-GLUCOSIDASE"/>
    <property type="match status" value="1"/>
</dbReference>
<dbReference type="SUPFAM" id="SSF48208">
    <property type="entry name" value="Six-hairpin glycosidases"/>
    <property type="match status" value="1"/>
</dbReference>
<dbReference type="InterPro" id="IPR014718">
    <property type="entry name" value="GH-type_carb-bd"/>
</dbReference>
<dbReference type="Proteomes" id="UP000295444">
    <property type="component" value="Unassembled WGS sequence"/>
</dbReference>
<feature type="compositionally biased region" description="Low complexity" evidence="1">
    <location>
        <begin position="1"/>
        <end position="27"/>
    </location>
</feature>
<dbReference type="CDD" id="cd07430">
    <property type="entry name" value="GH15_N"/>
    <property type="match status" value="1"/>
</dbReference>
<evidence type="ECO:0000259" key="2">
    <source>
        <dbReference type="Pfam" id="PF00723"/>
    </source>
</evidence>
<evidence type="ECO:0000256" key="1">
    <source>
        <dbReference type="SAM" id="MobiDB-lite"/>
    </source>
</evidence>
<sequence length="706" mass="75820">MSLGIATGPAQAAASSGPAPGAPGTASDWVPGDKAGFGTARGTASKVWFTLHAGEMSEIYYPRIDTPSTRDTQLVVTDGRTFTDRESTDTTHEVRLLDPRSLTYRQTDRAKSGKYVITKTYTTDPARSTVLVDIDFRSLTGQPYHVYVLHDPALSMTGDDDTGKTQGGALVAGDGTNSDAVLVSGGFTRTSSGYQGASDGWTDLAADHRMDWTYTADKPGNVVQTGRTSLTGLAGRQHVTLAIGFGSSTTEALSTAKSSLDAGFAPALAHYAAGWHKYLATLAPVPHAARKWATEYHVSQMVLAGSEDKTYRGGFVASPGRPWAWANVLQSLAVYHAVWSRDQYEIATALLAMGDRGAADRALDYLFDVQQRPDGSYPQNSRLSGEAVFGGLQMDEVSFPTVLAAQLGRTGPSDWQHVRKAEDYVVTNGPSTPGERWENASGYSPATIAAEISGLVTGADIARENGDDTRARRYLAVADSWRDSLGKWTVTTTGPYSAKPYFLRITPDGDADAATELQLSDGGPLIDQRKVVDPSFLELVRLGVLAPGDPRIVNSLDVVDRQLGYETPNGPFWHRASFDGYGEKADGSQWEPTDTGSGITHGRGWPLLTGERGEYRLAAGLNARAYLDTMARSRDTSSWLLPEQVWDDQPPSGTGPFQPGTPTFSAMPLAWTHAQFIRLAASIDKRVPVETPQPVACRYASPVCGH</sequence>
<accession>A0A4R6S2L9</accession>
<dbReference type="InterPro" id="IPR011013">
    <property type="entry name" value="Gal_mutarotase_sf_dom"/>
</dbReference>